<protein>
    <submittedName>
        <fullName evidence="1">Uncharacterized protein</fullName>
    </submittedName>
</protein>
<proteinExistence type="predicted"/>
<gene>
    <name evidence="1" type="ORF">BL57_359</name>
</gene>
<name>A0AB74UHB5_9VIRU</name>
<reference evidence="1" key="1">
    <citation type="submission" date="2024-10" db="EMBL/GenBank/DDBJ databases">
        <title>Genetic diversity among independent isolates of the Dolichocephalovirinae subfamily.</title>
        <authorList>
            <person name="Ely B."/>
            <person name="Thomas Q."/>
            <person name="Mohammadi T."/>
        </authorList>
    </citation>
    <scope>NUCLEOTIDE SEQUENCE</scope>
</reference>
<dbReference type="EMBL" id="PQ287320">
    <property type="protein sequence ID" value="XHV10831.1"/>
    <property type="molecule type" value="Genomic_DNA"/>
</dbReference>
<organism evidence="1">
    <name type="scientific">Caulobacter phage BL57</name>
    <dbReference type="NCBI Taxonomy" id="3348355"/>
    <lineage>
        <taxon>Viruses</taxon>
    </lineage>
</organism>
<accession>A0AB74UHB5</accession>
<sequence length="67" mass="7351">MAAGTRCTLWMIKPQDWKRVTQTPADKSRAFARALQLFPRASGIFLGPRGGKKDGRAEAALLAFYGP</sequence>
<evidence type="ECO:0000313" key="1">
    <source>
        <dbReference type="EMBL" id="XHV10831.1"/>
    </source>
</evidence>